<name>A0A0R1MVM6_9LACO</name>
<evidence type="ECO:0000313" key="1">
    <source>
        <dbReference type="EMBL" id="KRL12272.1"/>
    </source>
</evidence>
<proteinExistence type="predicted"/>
<dbReference type="STRING" id="1423792.FD09_GL003142"/>
<dbReference type="PATRIC" id="fig|1423792.3.peg.3236"/>
<organism evidence="1 2">
    <name type="scientific">Schleiferilactobacillus perolens DSM 12744</name>
    <dbReference type="NCBI Taxonomy" id="1423792"/>
    <lineage>
        <taxon>Bacteria</taxon>
        <taxon>Bacillati</taxon>
        <taxon>Bacillota</taxon>
        <taxon>Bacilli</taxon>
        <taxon>Lactobacillales</taxon>
        <taxon>Lactobacillaceae</taxon>
        <taxon>Schleiferilactobacillus</taxon>
    </lineage>
</organism>
<dbReference type="Proteomes" id="UP000051330">
    <property type="component" value="Unassembled WGS sequence"/>
</dbReference>
<sequence>MALLAVPRVQQLGESITMRSFIDRFKTTYEQYENRARLLDRRYLAKNNIGGKQISFGTIGGHEQTILQVPSEMSVTVPAQELNITAKRIDPATWTFNHHQLNQKIVVTIQFGWGRLREEKATSIPAR</sequence>
<protein>
    <submittedName>
        <fullName evidence="1">Uncharacterized protein</fullName>
    </submittedName>
</protein>
<keyword evidence="2" id="KW-1185">Reference proteome</keyword>
<comment type="caution">
    <text evidence="1">The sequence shown here is derived from an EMBL/GenBank/DDBJ whole genome shotgun (WGS) entry which is preliminary data.</text>
</comment>
<reference evidence="1 2" key="1">
    <citation type="journal article" date="2015" name="Genome Announc.">
        <title>Expanding the biotechnology potential of lactobacilli through comparative genomics of 213 strains and associated genera.</title>
        <authorList>
            <person name="Sun Z."/>
            <person name="Harris H.M."/>
            <person name="McCann A."/>
            <person name="Guo C."/>
            <person name="Argimon S."/>
            <person name="Zhang W."/>
            <person name="Yang X."/>
            <person name="Jeffery I.B."/>
            <person name="Cooney J.C."/>
            <person name="Kagawa T.F."/>
            <person name="Liu W."/>
            <person name="Song Y."/>
            <person name="Salvetti E."/>
            <person name="Wrobel A."/>
            <person name="Rasinkangas P."/>
            <person name="Parkhill J."/>
            <person name="Rea M.C."/>
            <person name="O'Sullivan O."/>
            <person name="Ritari J."/>
            <person name="Douillard F.P."/>
            <person name="Paul Ross R."/>
            <person name="Yang R."/>
            <person name="Briner A.E."/>
            <person name="Felis G.E."/>
            <person name="de Vos W.M."/>
            <person name="Barrangou R."/>
            <person name="Klaenhammer T.R."/>
            <person name="Caufield P.W."/>
            <person name="Cui Y."/>
            <person name="Zhang H."/>
            <person name="O'Toole P.W."/>
        </authorList>
    </citation>
    <scope>NUCLEOTIDE SEQUENCE [LARGE SCALE GENOMIC DNA]</scope>
    <source>
        <strain evidence="1 2">DSM 12744</strain>
    </source>
</reference>
<accession>A0A0R1MVM6</accession>
<evidence type="ECO:0000313" key="2">
    <source>
        <dbReference type="Proteomes" id="UP000051330"/>
    </source>
</evidence>
<gene>
    <name evidence="1" type="ORF">FD09_GL003142</name>
</gene>
<dbReference type="AlphaFoldDB" id="A0A0R1MVM6"/>
<dbReference type="EMBL" id="AZEC01000009">
    <property type="protein sequence ID" value="KRL12272.1"/>
    <property type="molecule type" value="Genomic_DNA"/>
</dbReference>